<keyword evidence="4 7" id="KW-0548">Nucleotidyltransferase</keyword>
<dbReference type="AlphaFoldDB" id="A0A136M0B8"/>
<dbReference type="InterPro" id="IPR029044">
    <property type="entry name" value="Nucleotide-diphossugar_trans"/>
</dbReference>
<dbReference type="PATRIC" id="fig|1617426.3.peg.219"/>
<dbReference type="GO" id="GO:0003983">
    <property type="term" value="F:UTP:glucose-1-phosphate uridylyltransferase activity"/>
    <property type="evidence" value="ECO:0007669"/>
    <property type="project" value="UniProtKB-EC"/>
</dbReference>
<dbReference type="Gene3D" id="3.90.550.10">
    <property type="entry name" value="Spore Coat Polysaccharide Biosynthesis Protein SpsA, Chain A"/>
    <property type="match status" value="1"/>
</dbReference>
<dbReference type="EMBL" id="JYNZ01000002">
    <property type="protein sequence ID" value="KXK27349.1"/>
    <property type="molecule type" value="Genomic_DNA"/>
</dbReference>
<dbReference type="GO" id="GO:0006011">
    <property type="term" value="P:UDP-alpha-D-glucose metabolic process"/>
    <property type="evidence" value="ECO:0007669"/>
    <property type="project" value="InterPro"/>
</dbReference>
<dbReference type="Pfam" id="PF00483">
    <property type="entry name" value="NTP_transferase"/>
    <property type="match status" value="1"/>
</dbReference>
<comment type="caution">
    <text evidence="7">The sequence shown here is derived from an EMBL/GenBank/DDBJ whole genome shotgun (WGS) entry which is preliminary data.</text>
</comment>
<keyword evidence="3 7" id="KW-0808">Transferase</keyword>
<protein>
    <recommendedName>
        <fullName evidence="2">UTP--glucose-1-phosphate uridylyltransferase</fullName>
        <ecNumber evidence="2">2.7.7.9</ecNumber>
    </recommendedName>
</protein>
<feature type="domain" description="Nucleotidyl transferase" evidence="6">
    <location>
        <begin position="10"/>
        <end position="278"/>
    </location>
</feature>
<dbReference type="PANTHER" id="PTHR43197:SF1">
    <property type="entry name" value="UTP--GLUCOSE-1-PHOSPHATE URIDYLYLTRANSFERASE"/>
    <property type="match status" value="1"/>
</dbReference>
<reference evidence="7 8" key="1">
    <citation type="submission" date="2015-02" db="EMBL/GenBank/DDBJ databases">
        <title>Improved understanding of the partial-nitritation anammox process through 23 genomes representing the majority of the microbial community.</title>
        <authorList>
            <person name="Speth D.R."/>
            <person name="In T Zandt M."/>
            <person name="Guerrero Cruz S."/>
            <person name="Jetten M.S."/>
            <person name="Dutilh B.E."/>
        </authorList>
    </citation>
    <scope>NUCLEOTIDE SEQUENCE [LARGE SCALE GENOMIC DNA]</scope>
    <source>
        <strain evidence="7">OLB20</strain>
    </source>
</reference>
<evidence type="ECO:0000256" key="1">
    <source>
        <dbReference type="ARBA" id="ARBA00006890"/>
    </source>
</evidence>
<comment type="similarity">
    <text evidence="1">Belongs to the UDPGP type 2 family.</text>
</comment>
<dbReference type="SUPFAM" id="SSF53448">
    <property type="entry name" value="Nucleotide-diphospho-sugar transferases"/>
    <property type="match status" value="1"/>
</dbReference>
<evidence type="ECO:0000313" key="7">
    <source>
        <dbReference type="EMBL" id="KXK27349.1"/>
    </source>
</evidence>
<sequence length="287" mass="31649">MSRKHSVRTAIIPAGGFGTRFLPATKSIPKEMFPVGGKPVILHVVEEAVAAGIEHVIFITSPQKHAVEDFFSSNQLLEDYLLGRGMMETVGRLKEIQGLAHYSYVHTQVPYGNGGALLAAEELIDDEPFIVLWGDEIVLTKGPTRAELCIETFEAHDLPVISALRIADPGRHQKYGMAELKDFEQDGSGNVKQISRITEKPDPGSSPSEYATHGAYVLDSDFMNVLKHTYLGKNGELWLSDALNNLISSKQVLARILPDALYLDCGNPEDYLASQLMYAEHIKEISE</sequence>
<evidence type="ECO:0000256" key="5">
    <source>
        <dbReference type="ARBA" id="ARBA00048128"/>
    </source>
</evidence>
<dbReference type="STRING" id="1617426.TR69_WS6001000224"/>
<evidence type="ECO:0000256" key="2">
    <source>
        <dbReference type="ARBA" id="ARBA00012415"/>
    </source>
</evidence>
<gene>
    <name evidence="7" type="primary">gtaB_1</name>
    <name evidence="7" type="ORF">TR69_WS6001000224</name>
</gene>
<organism evidence="7 8">
    <name type="scientific">candidate division WS6 bacterium OLB20</name>
    <dbReference type="NCBI Taxonomy" id="1617426"/>
    <lineage>
        <taxon>Bacteria</taxon>
        <taxon>Candidatus Dojkabacteria</taxon>
    </lineage>
</organism>
<accession>A0A136M0B8</accession>
<comment type="catalytic activity">
    <reaction evidence="5">
        <text>alpha-D-glucose 1-phosphate + UTP + H(+) = UDP-alpha-D-glucose + diphosphate</text>
        <dbReference type="Rhea" id="RHEA:19889"/>
        <dbReference type="ChEBI" id="CHEBI:15378"/>
        <dbReference type="ChEBI" id="CHEBI:33019"/>
        <dbReference type="ChEBI" id="CHEBI:46398"/>
        <dbReference type="ChEBI" id="CHEBI:58601"/>
        <dbReference type="ChEBI" id="CHEBI:58885"/>
        <dbReference type="EC" id="2.7.7.9"/>
    </reaction>
</comment>
<evidence type="ECO:0000313" key="8">
    <source>
        <dbReference type="Proteomes" id="UP000070457"/>
    </source>
</evidence>
<dbReference type="PANTHER" id="PTHR43197">
    <property type="entry name" value="UTP--GLUCOSE-1-PHOSPHATE URIDYLYLTRANSFERASE"/>
    <property type="match status" value="1"/>
</dbReference>
<evidence type="ECO:0000259" key="6">
    <source>
        <dbReference type="Pfam" id="PF00483"/>
    </source>
</evidence>
<evidence type="ECO:0000256" key="3">
    <source>
        <dbReference type="ARBA" id="ARBA00022679"/>
    </source>
</evidence>
<name>A0A136M0B8_9BACT</name>
<evidence type="ECO:0000256" key="4">
    <source>
        <dbReference type="ARBA" id="ARBA00022695"/>
    </source>
</evidence>
<dbReference type="InterPro" id="IPR005835">
    <property type="entry name" value="NTP_transferase_dom"/>
</dbReference>
<proteinExistence type="inferred from homology"/>
<dbReference type="Proteomes" id="UP000070457">
    <property type="component" value="Unassembled WGS sequence"/>
</dbReference>
<dbReference type="EC" id="2.7.7.9" evidence="2"/>
<dbReference type="InterPro" id="IPR005771">
    <property type="entry name" value="GalU_uridylyltTrfase_bac/arc"/>
</dbReference>